<dbReference type="InterPro" id="IPR001680">
    <property type="entry name" value="WD40_rpt"/>
</dbReference>
<evidence type="ECO:0000256" key="2">
    <source>
        <dbReference type="SAM" id="MobiDB-lite"/>
    </source>
</evidence>
<organism evidence="6 7">
    <name type="scientific">Babesia ovis</name>
    <dbReference type="NCBI Taxonomy" id="5869"/>
    <lineage>
        <taxon>Eukaryota</taxon>
        <taxon>Sar</taxon>
        <taxon>Alveolata</taxon>
        <taxon>Apicomplexa</taxon>
        <taxon>Aconoidasida</taxon>
        <taxon>Piroplasmida</taxon>
        <taxon>Babesiidae</taxon>
        <taxon>Babesia</taxon>
    </lineage>
</organism>
<dbReference type="OrthoDB" id="10250769at2759"/>
<protein>
    <submittedName>
        <fullName evidence="6">WD G-beta repeat-containing protein protein</fullName>
    </submittedName>
</protein>
<evidence type="ECO:0000259" key="5">
    <source>
        <dbReference type="Pfam" id="PF25171"/>
    </source>
</evidence>
<name>A0A9W5T9D1_BABOV</name>
<accession>A0A9W5T9D1</accession>
<sequence length="966" mass="107468">MWESKVDTKRRTSIFRPSGQVGLVSADGAVCLSVVGTTAFIVASTQRQFTVYDAFAMRVAYVSLPLQCEIRHIATLFENVFVVLENGSIYSFNRYDQRQLENRHTSEVRGISATRTHLLTFSRNELVVYEQVEHSDAAAGPRDHDTGEDTTSGAPETGNNISRDTLGHMNRSQLWVPARTIPMPDGMELEVVMPLVGFKNKALLGFSNGQMLLYNVSSGQLVYTFHFSDSVLLNQVKEGGHNISAVVQSQLRSNAIVAVGYRNGEVLILDIKTDQVLGNFRLSKHQSHATALAFVYDASGIVQRGEKSLVAPEVLLVGAANGDIIVFDLTGFCTFSVLEHAHAGPVKRLMYIERANHVVTSSTDNSLVMWAMDSDKHLLRELKSRRGLIGQINLMRTYDSEELDLLVCSHSDGVGYLSKASTIQQLRCVTFSTGTSKQKLRRITAIASCYQRHYDWPNIATCHHNTSVVHLWSGHRRTLVPGVLRAPGVSAAATAVCISRCGNYVAVGYDSGSLHLFNLQSTNHEDEFMTTSGTYAEPAHKAPVIMLALLGGNQLFSVSSSSEDRSIRLWDIATITLKDIYDPEIPKGAHVYLAAAGTLLTALACSDGMIYLVDIAAKMIVRTIAYGAVTAISFHPNGNWLIATSSDCTMVIYDILSACYVDYVKFRSNVLAVNIDSSGAFLNVSLAGSPGMVLRYANKHVFEISPKTLIYKDLKSEPVMLDLPWITNDEFDRENRAKDSDIQSDAGDIEVTEEYRSSAVPLAKRVFTLSGKRFGWLHTILFLDEIKQNSKPIEPPKPAEDLPFFIPTTYKDGQLVFKEPEQPEALPQTKIDAIEISNDFEKILLSNSHGPKKYEEMMAYLLSQTPSGVHLALSVLTTERKDKSLLTMLEFFQHYQVSREYADAVQVFLHVFLRYHGEELTAMRGNKELESIRRLGTALKEDSLVLQRHFERISCFIKFLTHLQME</sequence>
<evidence type="ECO:0000313" key="6">
    <source>
        <dbReference type="EMBL" id="GFE53707.1"/>
    </source>
</evidence>
<dbReference type="PANTHER" id="PTHR22840:SF12">
    <property type="entry name" value="WD REPEAT-CONTAINING PROTEIN 36"/>
    <property type="match status" value="1"/>
</dbReference>
<dbReference type="GO" id="GO:0032040">
    <property type="term" value="C:small-subunit processome"/>
    <property type="evidence" value="ECO:0007669"/>
    <property type="project" value="InterPro"/>
</dbReference>
<feature type="domain" description="WDR36/Utp21 C-terminal" evidence="4">
    <location>
        <begin position="763"/>
        <end position="961"/>
    </location>
</feature>
<keyword evidence="3" id="KW-0472">Membrane</keyword>
<feature type="region of interest" description="Disordered" evidence="2">
    <location>
        <begin position="135"/>
        <end position="164"/>
    </location>
</feature>
<dbReference type="PANTHER" id="PTHR22840">
    <property type="entry name" value="WD REPEAT-CONTAINING PROTEIN 36"/>
    <property type="match status" value="1"/>
</dbReference>
<dbReference type="SMART" id="SM00320">
    <property type="entry name" value="WD40"/>
    <property type="match status" value="5"/>
</dbReference>
<dbReference type="SUPFAM" id="SSF69322">
    <property type="entry name" value="Tricorn protease domain 2"/>
    <property type="match status" value="1"/>
</dbReference>
<dbReference type="AlphaFoldDB" id="A0A9W5T9D1"/>
<evidence type="ECO:0000259" key="4">
    <source>
        <dbReference type="Pfam" id="PF04192"/>
    </source>
</evidence>
<feature type="domain" description="WDR36/Utp21 N-terminal" evidence="5">
    <location>
        <begin position="41"/>
        <end position="373"/>
    </location>
</feature>
<feature type="transmembrane region" description="Helical" evidence="3">
    <location>
        <begin position="21"/>
        <end position="43"/>
    </location>
</feature>
<dbReference type="EMBL" id="BLIY01000007">
    <property type="protein sequence ID" value="GFE53707.1"/>
    <property type="molecule type" value="Genomic_DNA"/>
</dbReference>
<dbReference type="InterPro" id="IPR015943">
    <property type="entry name" value="WD40/YVTN_repeat-like_dom_sf"/>
</dbReference>
<evidence type="ECO:0000256" key="1">
    <source>
        <dbReference type="PROSITE-ProRule" id="PRU00221"/>
    </source>
</evidence>
<dbReference type="GO" id="GO:0006364">
    <property type="term" value="P:rRNA processing"/>
    <property type="evidence" value="ECO:0007669"/>
    <property type="project" value="InterPro"/>
</dbReference>
<dbReference type="Pfam" id="PF25171">
    <property type="entry name" value="Beta-prop_WDR36-Utp21_1st"/>
    <property type="match status" value="1"/>
</dbReference>
<feature type="repeat" description="WD" evidence="1">
    <location>
        <begin position="558"/>
        <end position="574"/>
    </location>
</feature>
<dbReference type="PROSITE" id="PS50082">
    <property type="entry name" value="WD_REPEATS_2"/>
    <property type="match status" value="2"/>
</dbReference>
<keyword evidence="7" id="KW-1185">Reference proteome</keyword>
<dbReference type="Pfam" id="PF04192">
    <property type="entry name" value="Utp21"/>
    <property type="match status" value="1"/>
</dbReference>
<gene>
    <name evidence="6" type="ORF">BaOVIS_011110</name>
</gene>
<dbReference type="Proteomes" id="UP001057455">
    <property type="component" value="Unassembled WGS sequence"/>
</dbReference>
<feature type="compositionally biased region" description="Polar residues" evidence="2">
    <location>
        <begin position="149"/>
        <end position="163"/>
    </location>
</feature>
<comment type="caution">
    <text evidence="6">The sequence shown here is derived from an EMBL/GenBank/DDBJ whole genome shotgun (WGS) entry which is preliminary data.</text>
</comment>
<evidence type="ECO:0000313" key="7">
    <source>
        <dbReference type="Proteomes" id="UP001057455"/>
    </source>
</evidence>
<dbReference type="InterPro" id="IPR007319">
    <property type="entry name" value="WDR36/Utp21_C"/>
</dbReference>
<dbReference type="InterPro" id="IPR059157">
    <property type="entry name" value="WDR36-Utp21_N"/>
</dbReference>
<feature type="repeat" description="WD" evidence="1">
    <location>
        <begin position="339"/>
        <end position="380"/>
    </location>
</feature>
<dbReference type="Pfam" id="PF25168">
    <property type="entry name" value="Beta-prop_WDR36-Utp21_2nd"/>
    <property type="match status" value="1"/>
</dbReference>
<keyword evidence="1" id="KW-0853">WD repeat</keyword>
<feature type="compositionally biased region" description="Basic and acidic residues" evidence="2">
    <location>
        <begin position="135"/>
        <end position="147"/>
    </location>
</feature>
<dbReference type="Gene3D" id="2.130.10.10">
    <property type="entry name" value="YVTN repeat-like/Quinoprotein amine dehydrogenase"/>
    <property type="match status" value="2"/>
</dbReference>
<proteinExistence type="predicted"/>
<keyword evidence="3" id="KW-0812">Transmembrane</keyword>
<dbReference type="GO" id="GO:0034388">
    <property type="term" value="C:Pwp2p-containing subcomplex of 90S preribosome"/>
    <property type="evidence" value="ECO:0007669"/>
    <property type="project" value="TreeGrafter"/>
</dbReference>
<evidence type="ECO:0000256" key="3">
    <source>
        <dbReference type="SAM" id="Phobius"/>
    </source>
</evidence>
<reference evidence="6" key="1">
    <citation type="submission" date="2019-12" db="EMBL/GenBank/DDBJ databases">
        <title>Genome sequence of Babesia ovis.</title>
        <authorList>
            <person name="Yamagishi J."/>
            <person name="Sevinc F."/>
            <person name="Xuan X."/>
        </authorList>
    </citation>
    <scope>NUCLEOTIDE SEQUENCE</scope>
    <source>
        <strain evidence="6">Selcuk</strain>
    </source>
</reference>
<keyword evidence="3" id="KW-1133">Transmembrane helix</keyword>